<dbReference type="InterPro" id="IPR023130">
    <property type="entry name" value="Ta0600-like_sf"/>
</dbReference>
<organism evidence="2 3">
    <name type="scientific">Loigolactobacillus binensis</name>
    <dbReference type="NCBI Taxonomy" id="2559922"/>
    <lineage>
        <taxon>Bacteria</taxon>
        <taxon>Bacillati</taxon>
        <taxon>Bacillota</taxon>
        <taxon>Bacilli</taxon>
        <taxon>Lactobacillales</taxon>
        <taxon>Lactobacillaceae</taxon>
        <taxon>Loigolactobacillus</taxon>
    </lineage>
</organism>
<dbReference type="Proteomes" id="UP001597104">
    <property type="component" value="Unassembled WGS sequence"/>
</dbReference>
<protein>
    <submittedName>
        <fullName evidence="2">Bacteriocin immunity protein</fullName>
    </submittedName>
</protein>
<accession>A0ABW3EEE2</accession>
<name>A0ABW3EEE2_9LACO</name>
<comment type="caution">
    <text evidence="2">The sequence shown here is derived from an EMBL/GenBank/DDBJ whole genome shotgun (WGS) entry which is preliminary data.</text>
</comment>
<gene>
    <name evidence="2" type="ORF">ACFQZ7_08300</name>
</gene>
<evidence type="ECO:0000313" key="3">
    <source>
        <dbReference type="Proteomes" id="UP001597104"/>
    </source>
</evidence>
<dbReference type="Pfam" id="PF08951">
    <property type="entry name" value="EntA_Immun"/>
    <property type="match status" value="1"/>
</dbReference>
<proteinExistence type="predicted"/>
<sequence length="108" mass="12230">MENDAQKLFALIDAAYAEDLSDQPVKYKQALLQRAQELNSGIAPLQVCANIFANYRQNYMVPMTLPANNRLLYTYVKDSLHDLSQKQLSEFNLGYGLIATHFTFGPLN</sequence>
<dbReference type="RefSeq" id="WP_137638369.1">
    <property type="nucleotide sequence ID" value="NZ_BJDN01000023.1"/>
</dbReference>
<keyword evidence="3" id="KW-1185">Reference proteome</keyword>
<evidence type="ECO:0000313" key="2">
    <source>
        <dbReference type="EMBL" id="MFD0897737.1"/>
    </source>
</evidence>
<dbReference type="InterPro" id="IPR015046">
    <property type="entry name" value="LciA_Immunity-like"/>
</dbReference>
<keyword evidence="1" id="KW-0079">Bacteriocin immunity</keyword>
<dbReference type="EMBL" id="JBHTIO010000039">
    <property type="protein sequence ID" value="MFD0897737.1"/>
    <property type="molecule type" value="Genomic_DNA"/>
</dbReference>
<dbReference type="Gene3D" id="1.20.1440.50">
    <property type="entry name" value="Ta0600-like"/>
    <property type="match status" value="1"/>
</dbReference>
<reference evidence="3" key="1">
    <citation type="journal article" date="2019" name="Int. J. Syst. Evol. Microbiol.">
        <title>The Global Catalogue of Microorganisms (GCM) 10K type strain sequencing project: providing services to taxonomists for standard genome sequencing and annotation.</title>
        <authorList>
            <consortium name="The Broad Institute Genomics Platform"/>
            <consortium name="The Broad Institute Genome Sequencing Center for Infectious Disease"/>
            <person name="Wu L."/>
            <person name="Ma J."/>
        </authorList>
    </citation>
    <scope>NUCLEOTIDE SEQUENCE [LARGE SCALE GENOMIC DNA]</scope>
    <source>
        <strain evidence="3">CCM 8925</strain>
    </source>
</reference>
<evidence type="ECO:0000256" key="1">
    <source>
        <dbReference type="ARBA" id="ARBA00023025"/>
    </source>
</evidence>